<evidence type="ECO:0000313" key="1">
    <source>
        <dbReference type="EMBL" id="SJZ90739.1"/>
    </source>
</evidence>
<keyword evidence="2" id="KW-1185">Reference proteome</keyword>
<dbReference type="AlphaFoldDB" id="A0A1T4PGV4"/>
<name>A0A1T4PGV4_9PORP</name>
<evidence type="ECO:0008006" key="3">
    <source>
        <dbReference type="Google" id="ProtNLM"/>
    </source>
</evidence>
<protein>
    <recommendedName>
        <fullName evidence="3">Transposase, Mutator family</fullName>
    </recommendedName>
</protein>
<organism evidence="1 2">
    <name type="scientific">Porphyromonas circumdentaria</name>
    <dbReference type="NCBI Taxonomy" id="29524"/>
    <lineage>
        <taxon>Bacteria</taxon>
        <taxon>Pseudomonadati</taxon>
        <taxon>Bacteroidota</taxon>
        <taxon>Bacteroidia</taxon>
        <taxon>Bacteroidales</taxon>
        <taxon>Porphyromonadaceae</taxon>
        <taxon>Porphyromonas</taxon>
    </lineage>
</organism>
<dbReference type="Proteomes" id="UP000190121">
    <property type="component" value="Unassembled WGS sequence"/>
</dbReference>
<dbReference type="EMBL" id="FUXE01000016">
    <property type="protein sequence ID" value="SJZ90739.1"/>
    <property type="molecule type" value="Genomic_DNA"/>
</dbReference>
<gene>
    <name evidence="1" type="ORF">SAMN02745171_01467</name>
</gene>
<proteinExistence type="predicted"/>
<sequence>MDDLVFCVVWIYNLLSCVHFISVKCHLRSKIQQNPKSNPDTVLQKCVSPVALNFVVKSKNKLRTMELTASQKSAFISEMLSSESGINEIIRVLLNTFSKQERALFVEEHKGEQCNGFRPRRWRGYGCSFELRIPRTRSGNF</sequence>
<reference evidence="2" key="1">
    <citation type="submission" date="2017-02" db="EMBL/GenBank/DDBJ databases">
        <authorList>
            <person name="Varghese N."/>
            <person name="Submissions S."/>
        </authorList>
    </citation>
    <scope>NUCLEOTIDE SEQUENCE [LARGE SCALE GENOMIC DNA]</scope>
    <source>
        <strain evidence="2">ATCC 51356</strain>
    </source>
</reference>
<feature type="non-terminal residue" evidence="1">
    <location>
        <position position="141"/>
    </location>
</feature>
<accession>A0A1T4PGV4</accession>
<evidence type="ECO:0000313" key="2">
    <source>
        <dbReference type="Proteomes" id="UP000190121"/>
    </source>
</evidence>